<reference evidence="1 2" key="1">
    <citation type="submission" date="2010-03" db="EMBL/GenBank/DDBJ databases">
        <title>The genome sequence of Clostridiales sp. SSC/2.</title>
        <authorList>
            <consortium name="metaHIT consortium -- http://www.metahit.eu/"/>
            <person name="Pajon A."/>
            <person name="Turner K."/>
            <person name="Parkhill J."/>
            <person name="Duncan S."/>
            <person name="Flint H."/>
        </authorList>
    </citation>
    <scope>NUCLEOTIDE SEQUENCE [LARGE SCALE GENOMIC DNA]</scope>
    <source>
        <strain evidence="1 2">SSC/2</strain>
    </source>
</reference>
<gene>
    <name evidence="1" type="ORF">CL2_05680</name>
</gene>
<sequence length="42" mass="4691">MFFAAAEERGDNLLDGRGDAYCGMLNASYNLKLYQSQELSLD</sequence>
<evidence type="ECO:0000313" key="2">
    <source>
        <dbReference type="Proteomes" id="UP000008960"/>
    </source>
</evidence>
<organism evidence="1 2">
    <name type="scientific">Anaerostipes hadrus</name>
    <dbReference type="NCBI Taxonomy" id="649756"/>
    <lineage>
        <taxon>Bacteria</taxon>
        <taxon>Bacillati</taxon>
        <taxon>Bacillota</taxon>
        <taxon>Clostridia</taxon>
        <taxon>Lachnospirales</taxon>
        <taxon>Lachnospiraceae</taxon>
        <taxon>Anaerostipes</taxon>
    </lineage>
</organism>
<protein>
    <submittedName>
        <fullName evidence="1">Uncharacterized protein</fullName>
    </submittedName>
</protein>
<proteinExistence type="predicted"/>
<evidence type="ECO:0000313" key="1">
    <source>
        <dbReference type="EMBL" id="CBL37630.1"/>
    </source>
</evidence>
<name>D4MYD5_ANAHA</name>
<dbReference type="EMBL" id="FP929061">
    <property type="protein sequence ID" value="CBL37630.1"/>
    <property type="molecule type" value="Genomic_DNA"/>
</dbReference>
<dbReference type="Proteomes" id="UP000008960">
    <property type="component" value="Chromosome"/>
</dbReference>
<dbReference type="KEGG" id="bprl:CL2_05680"/>
<dbReference type="PATRIC" id="fig|245018.3.peg.748"/>
<reference evidence="1 2" key="2">
    <citation type="submission" date="2010-03" db="EMBL/GenBank/DDBJ databases">
        <authorList>
            <person name="Pajon A."/>
        </authorList>
    </citation>
    <scope>NUCLEOTIDE SEQUENCE [LARGE SCALE GENOMIC DNA]</scope>
    <source>
        <strain evidence="1 2">SSC/2</strain>
    </source>
</reference>
<dbReference type="AlphaFoldDB" id="D4MYD5"/>
<accession>D4MYD5</accession>